<evidence type="ECO:0000256" key="1">
    <source>
        <dbReference type="SAM" id="MobiDB-lite"/>
    </source>
</evidence>
<reference evidence="3" key="1">
    <citation type="submission" date="2019-06" db="EMBL/GenBank/DDBJ databases">
        <title>Draft genome sequence of the griseofulvin-producing fungus Xylaria cubensis strain G536.</title>
        <authorList>
            <person name="Mead M.E."/>
            <person name="Raja H.A."/>
            <person name="Steenwyk J.L."/>
            <person name="Knowles S.L."/>
            <person name="Oberlies N.H."/>
            <person name="Rokas A."/>
        </authorList>
    </citation>
    <scope>NUCLEOTIDE SEQUENCE [LARGE SCALE GENOMIC DNA]</scope>
    <source>
        <strain evidence="3">G536</strain>
    </source>
</reference>
<feature type="compositionally biased region" description="Basic and acidic residues" evidence="1">
    <location>
        <begin position="170"/>
        <end position="188"/>
    </location>
</feature>
<dbReference type="Proteomes" id="UP000319160">
    <property type="component" value="Unassembled WGS sequence"/>
</dbReference>
<evidence type="ECO:0000313" key="3">
    <source>
        <dbReference type="Proteomes" id="UP000319160"/>
    </source>
</evidence>
<protein>
    <submittedName>
        <fullName evidence="2">Uncharacterized protein</fullName>
    </submittedName>
</protein>
<evidence type="ECO:0000313" key="2">
    <source>
        <dbReference type="EMBL" id="TRX91112.1"/>
    </source>
</evidence>
<feature type="compositionally biased region" description="Polar residues" evidence="1">
    <location>
        <begin position="103"/>
        <end position="112"/>
    </location>
</feature>
<proteinExistence type="predicted"/>
<feature type="region of interest" description="Disordered" evidence="1">
    <location>
        <begin position="79"/>
        <end position="141"/>
    </location>
</feature>
<gene>
    <name evidence="2" type="ORF">FHL15_008094</name>
</gene>
<feature type="compositionally biased region" description="Basic and acidic residues" evidence="1">
    <location>
        <begin position="113"/>
        <end position="129"/>
    </location>
</feature>
<dbReference type="OrthoDB" id="4772279at2759"/>
<organism evidence="2 3">
    <name type="scientific">Xylaria flabelliformis</name>
    <dbReference type="NCBI Taxonomy" id="2512241"/>
    <lineage>
        <taxon>Eukaryota</taxon>
        <taxon>Fungi</taxon>
        <taxon>Dikarya</taxon>
        <taxon>Ascomycota</taxon>
        <taxon>Pezizomycotina</taxon>
        <taxon>Sordariomycetes</taxon>
        <taxon>Xylariomycetidae</taxon>
        <taxon>Xylariales</taxon>
        <taxon>Xylariaceae</taxon>
        <taxon>Xylaria</taxon>
    </lineage>
</organism>
<keyword evidence="3" id="KW-1185">Reference proteome</keyword>
<dbReference type="AlphaFoldDB" id="A0A553HT29"/>
<name>A0A553HT29_9PEZI</name>
<sequence>MNNQDLLGVSVHSPRIEASLTDSNANLQDYDDIVATQGAYLIPRPRTPVLQQASLDHFAITLRTSLEAAIEQGGRMAKYHDPADKWGQGYTPPEVEEKHNTTADDGSNNNNDAESKDKDKDKCGNDIDARFNSGKPVAALDQPRRQHWLFSLLASPECSVSAPHGRKRREISGKDDEEKERPAKRVQS</sequence>
<feature type="region of interest" description="Disordered" evidence="1">
    <location>
        <begin position="155"/>
        <end position="188"/>
    </location>
</feature>
<comment type="caution">
    <text evidence="2">The sequence shown here is derived from an EMBL/GenBank/DDBJ whole genome shotgun (WGS) entry which is preliminary data.</text>
</comment>
<accession>A0A553HT29</accession>
<dbReference type="EMBL" id="VFLP01000049">
    <property type="protein sequence ID" value="TRX91112.1"/>
    <property type="molecule type" value="Genomic_DNA"/>
</dbReference>